<dbReference type="Gene3D" id="3.40.50.1240">
    <property type="entry name" value="Phosphoglycerate mutase-like"/>
    <property type="match status" value="1"/>
</dbReference>
<dbReference type="PIRSF" id="PIRSF000709">
    <property type="entry name" value="6PFK_2-Ptase"/>
    <property type="match status" value="1"/>
</dbReference>
<dbReference type="InterPro" id="IPR013078">
    <property type="entry name" value="His_Pase_superF_clade-1"/>
</dbReference>
<dbReference type="AlphaFoldDB" id="A0A0C2H0V1"/>
<dbReference type="CDD" id="cd07067">
    <property type="entry name" value="HP_PGM_like"/>
    <property type="match status" value="1"/>
</dbReference>
<dbReference type="PANTHER" id="PTHR10606:SF70">
    <property type="entry name" value="6-PHOSPHOFRUCTO-2-KINASE DOMAIN-CONTAINING PROTEIN"/>
    <property type="match status" value="1"/>
</dbReference>
<keyword evidence="3" id="KW-1185">Reference proteome</keyword>
<protein>
    <submittedName>
        <fullName evidence="2">Phosphoglycerate mutase family protein</fullName>
    </submittedName>
</protein>
<organism evidence="2 3">
    <name type="scientific">Ancylostoma duodenale</name>
    <dbReference type="NCBI Taxonomy" id="51022"/>
    <lineage>
        <taxon>Eukaryota</taxon>
        <taxon>Metazoa</taxon>
        <taxon>Ecdysozoa</taxon>
        <taxon>Nematoda</taxon>
        <taxon>Chromadorea</taxon>
        <taxon>Rhabditida</taxon>
        <taxon>Rhabditina</taxon>
        <taxon>Rhabditomorpha</taxon>
        <taxon>Strongyloidea</taxon>
        <taxon>Ancylostomatidae</taxon>
        <taxon>Ancylostomatinae</taxon>
        <taxon>Ancylostoma</taxon>
    </lineage>
</organism>
<dbReference type="GO" id="GO:0006003">
    <property type="term" value="P:fructose 2,6-bisphosphate metabolic process"/>
    <property type="evidence" value="ECO:0007669"/>
    <property type="project" value="InterPro"/>
</dbReference>
<evidence type="ECO:0000313" key="2">
    <source>
        <dbReference type="EMBL" id="KIH67355.1"/>
    </source>
</evidence>
<dbReference type="EMBL" id="KN726730">
    <property type="protein sequence ID" value="KIH67355.1"/>
    <property type="molecule type" value="Genomic_DNA"/>
</dbReference>
<dbReference type="Proteomes" id="UP000054047">
    <property type="component" value="Unassembled WGS sequence"/>
</dbReference>
<evidence type="ECO:0000256" key="1">
    <source>
        <dbReference type="ARBA" id="ARBA00008408"/>
    </source>
</evidence>
<dbReference type="OrthoDB" id="267323at2759"/>
<dbReference type="InterPro" id="IPR003094">
    <property type="entry name" value="6Pfruct_kin"/>
</dbReference>
<dbReference type="GO" id="GO:0003873">
    <property type="term" value="F:6-phosphofructo-2-kinase activity"/>
    <property type="evidence" value="ECO:0007669"/>
    <property type="project" value="TreeGrafter"/>
</dbReference>
<gene>
    <name evidence="2" type="ORF">ANCDUO_02316</name>
</gene>
<dbReference type="InterPro" id="IPR029033">
    <property type="entry name" value="His_PPase_superfam"/>
</dbReference>
<proteinExistence type="inferred from homology"/>
<comment type="similarity">
    <text evidence="1">In the C-terminal section; belongs to the phosphoglycerate mutase family.</text>
</comment>
<dbReference type="GO" id="GO:0004331">
    <property type="term" value="F:fructose-2,6-bisphosphate 2-phosphatase activity"/>
    <property type="evidence" value="ECO:0007669"/>
    <property type="project" value="TreeGrafter"/>
</dbReference>
<sequence>MNNKTGKNYSSAAGLPEDYGDALPCHHLNESIAELRVWSSQRIRAAQTASFLKKQATAIEYWKVLDEIDAGICEGLTYEDFQARYPKQFAERDKDKYHYRYPSGESYEDLVTRLEPVIMELERQSDVLVISHQVLHISLLYREQLDAVLRCILAYFTNKNTEELPYLRVPLHTVIKLTPKAYSCEVEMFKFDIEAVNTYREKNQPTSCREQKVSNLEADGGVAVAPTAVLEHCH</sequence>
<dbReference type="GO" id="GO:0005829">
    <property type="term" value="C:cytosol"/>
    <property type="evidence" value="ECO:0007669"/>
    <property type="project" value="TreeGrafter"/>
</dbReference>
<dbReference type="PANTHER" id="PTHR10606">
    <property type="entry name" value="6-PHOSPHOFRUCTO-2-KINASE/FRUCTOSE-2,6-BISPHOSPHATASE"/>
    <property type="match status" value="1"/>
</dbReference>
<reference evidence="2 3" key="1">
    <citation type="submission" date="2013-12" db="EMBL/GenBank/DDBJ databases">
        <title>Draft genome of the parsitic nematode Ancylostoma duodenale.</title>
        <authorList>
            <person name="Mitreva M."/>
        </authorList>
    </citation>
    <scope>NUCLEOTIDE SEQUENCE [LARGE SCALE GENOMIC DNA]</scope>
    <source>
        <strain evidence="2 3">Zhejiang</strain>
    </source>
</reference>
<dbReference type="SUPFAM" id="SSF53254">
    <property type="entry name" value="Phosphoglycerate mutase-like"/>
    <property type="match status" value="1"/>
</dbReference>
<name>A0A0C2H0V1_9BILA</name>
<accession>A0A0C2H0V1</accession>
<dbReference type="Pfam" id="PF00300">
    <property type="entry name" value="His_Phos_1"/>
    <property type="match status" value="1"/>
</dbReference>
<evidence type="ECO:0000313" key="3">
    <source>
        <dbReference type="Proteomes" id="UP000054047"/>
    </source>
</evidence>
<dbReference type="GO" id="GO:0005524">
    <property type="term" value="F:ATP binding"/>
    <property type="evidence" value="ECO:0007669"/>
    <property type="project" value="InterPro"/>
</dbReference>